<evidence type="ECO:0000313" key="7">
    <source>
        <dbReference type="Proteomes" id="UP000095477"/>
    </source>
</evidence>
<keyword evidence="7" id="KW-1185">Reference proteome</keyword>
<dbReference type="AlphaFoldDB" id="A0A143WUF2"/>
<reference evidence="7" key="1">
    <citation type="submission" date="2016-01" db="EMBL/GenBank/DDBJ databases">
        <authorList>
            <person name="Husnik F."/>
        </authorList>
    </citation>
    <scope>NUCLEOTIDE SEQUENCE [LARGE SCALE GENOMIC DNA]</scope>
</reference>
<dbReference type="Gene3D" id="1.10.4030.10">
    <property type="entry name" value="Porin chaperone SurA, peptide-binding domain"/>
    <property type="match status" value="1"/>
</dbReference>
<proteinExistence type="predicted"/>
<dbReference type="GO" id="GO:0005886">
    <property type="term" value="C:plasma membrane"/>
    <property type="evidence" value="ECO:0007669"/>
    <property type="project" value="UniProtKB-SubCell"/>
</dbReference>
<dbReference type="EC" id="5.2.1.8" evidence="6"/>
<comment type="subcellular location">
    <subcellularLocation>
        <location evidence="1">Cell membrane</location>
    </subcellularLocation>
</comment>
<dbReference type="Proteomes" id="UP000095477">
    <property type="component" value="Chromosome I"/>
</dbReference>
<keyword evidence="3 5" id="KW-0472">Membrane</keyword>
<evidence type="ECO:0000313" key="6">
    <source>
        <dbReference type="EMBL" id="CUX97222.1"/>
    </source>
</evidence>
<dbReference type="PANTHER" id="PTHR47529:SF1">
    <property type="entry name" value="PERIPLASMIC CHAPERONE PPID"/>
    <property type="match status" value="1"/>
</dbReference>
<keyword evidence="4" id="KW-0143">Chaperone</keyword>
<dbReference type="RefSeq" id="WP_067567805.1">
    <property type="nucleotide sequence ID" value="NZ_LN999835.1"/>
</dbReference>
<dbReference type="STRING" id="1778263.TPER_HE00296"/>
<evidence type="ECO:0000256" key="4">
    <source>
        <dbReference type="ARBA" id="ARBA00023186"/>
    </source>
</evidence>
<keyword evidence="5" id="KW-0812">Transmembrane</keyword>
<feature type="transmembrane region" description="Helical" evidence="5">
    <location>
        <begin position="12"/>
        <end position="34"/>
    </location>
</feature>
<evidence type="ECO:0000256" key="1">
    <source>
        <dbReference type="ARBA" id="ARBA00004236"/>
    </source>
</evidence>
<organism evidence="6 7">
    <name type="scientific">Candidatus Hoaglandella endobia</name>
    <dbReference type="NCBI Taxonomy" id="1778263"/>
    <lineage>
        <taxon>Bacteria</taxon>
        <taxon>Pseudomonadati</taxon>
        <taxon>Pseudomonadota</taxon>
        <taxon>Gammaproteobacteria</taxon>
        <taxon>Enterobacterales</taxon>
        <taxon>Enterobacteriaceae</taxon>
        <taxon>Candidatus Hoaglandella</taxon>
    </lineage>
</organism>
<dbReference type="InterPro" id="IPR027304">
    <property type="entry name" value="Trigger_fact/SurA_dom_sf"/>
</dbReference>
<keyword evidence="5" id="KW-1133">Transmembrane helix</keyword>
<protein>
    <submittedName>
        <fullName evidence="6">Peptidyl-prolyl cis-trans isomerase D</fullName>
        <ecNumber evidence="6">5.2.1.8</ecNumber>
    </submittedName>
</protein>
<dbReference type="InterPro" id="IPR052029">
    <property type="entry name" value="PpiD_chaperone"/>
</dbReference>
<dbReference type="PANTHER" id="PTHR47529">
    <property type="entry name" value="PEPTIDYL-PROLYL CIS-TRANS ISOMERASE D"/>
    <property type="match status" value="1"/>
</dbReference>
<keyword evidence="2" id="KW-1003">Cell membrane</keyword>
<keyword evidence="6" id="KW-0413">Isomerase</keyword>
<dbReference type="OrthoDB" id="9812372at2"/>
<dbReference type="EMBL" id="LN999835">
    <property type="protein sequence ID" value="CUX97222.1"/>
    <property type="molecule type" value="Genomic_DNA"/>
</dbReference>
<gene>
    <name evidence="6" type="primary">ppiD</name>
    <name evidence="6" type="ORF">TPER_HE00296</name>
</gene>
<dbReference type="PATRIC" id="fig|1778263.3.peg.300"/>
<evidence type="ECO:0000256" key="2">
    <source>
        <dbReference type="ARBA" id="ARBA00022475"/>
    </source>
</evidence>
<dbReference type="SUPFAM" id="SSF109998">
    <property type="entry name" value="Triger factor/SurA peptide-binding domain-like"/>
    <property type="match status" value="1"/>
</dbReference>
<dbReference type="KEGG" id="hed:TPER_HE00296"/>
<dbReference type="Pfam" id="PF13624">
    <property type="entry name" value="SurA_N_3"/>
    <property type="match status" value="1"/>
</dbReference>
<dbReference type="GO" id="GO:0003755">
    <property type="term" value="F:peptidyl-prolyl cis-trans isomerase activity"/>
    <property type="evidence" value="ECO:0007669"/>
    <property type="project" value="UniProtKB-EC"/>
</dbReference>
<name>A0A143WUF2_9ENTR</name>
<evidence type="ECO:0000256" key="3">
    <source>
        <dbReference type="ARBA" id="ARBA00023136"/>
    </source>
</evidence>
<evidence type="ECO:0000256" key="5">
    <source>
        <dbReference type="SAM" id="Phobius"/>
    </source>
</evidence>
<sequence>MMDNLCAAANHVVIKIILGLIAISLVLTEARYYFIGSNEDYAAKINGQQISHAQLDQAVQNVLNLQQNSMGEQVKLAAEGYMHQMRQQVLSNLINETLLDQYAEKLGLTISDEQIKQAIFALPAFITNNKFDNKKFQAQLNKLGLTPAQYATLIGKQLLTQQLIQGIGRTGFLLPDEINRLLAIVVQTRDVRLATFNIALLAAKQSTSQAEIQTSYNLHKNQYLSPEVFRVSYILMDAKDKLSDINTVSKKMLASEKIAAAGGIKLNQTGWFSRDNVPVELNYDTVKKVLFDGSLWKKNWIGSNSTIITVEGNRAFIICIAEHKQESFQPLDAVRAQLEQELKRQKAFEQAQVDASKMLVALNKGKVDAAALNVREAGMSFSLPQHFDSFDQESSLAQAVFMLPKPVQGQSSYGLANDKQGNLVLIALDSVKPRQLNDQQHKLFVEQLNQGMISLTFEALLKNLRSTGKIKIGTIAS</sequence>
<accession>A0A143WUF2</accession>